<feature type="compositionally biased region" description="Low complexity" evidence="1">
    <location>
        <begin position="395"/>
        <end position="421"/>
    </location>
</feature>
<keyword evidence="4" id="KW-0418">Kinase</keyword>
<dbReference type="Pfam" id="PF07714">
    <property type="entry name" value="PK_Tyr_Ser-Thr"/>
    <property type="match status" value="1"/>
</dbReference>
<dbReference type="PROSITE" id="PS50011">
    <property type="entry name" value="PROTEIN_KINASE_DOM"/>
    <property type="match status" value="1"/>
</dbReference>
<evidence type="ECO:0000313" key="4">
    <source>
        <dbReference type="EMBL" id="MFC1439834.1"/>
    </source>
</evidence>
<feature type="region of interest" description="Disordered" evidence="1">
    <location>
        <begin position="1"/>
        <end position="25"/>
    </location>
</feature>
<gene>
    <name evidence="4" type="ORF">ABUW04_16375</name>
</gene>
<sequence length="579" mass="59125">MTTGMAHQHGLRRSGPEVRTEPWISDRDAGTTQLLRDEYGVLSSLRCLDVGLAADPGFQGAYPAETSALAALDDPRVAPPERYVVGATGRIIAVVRRHVDGTPLSVLLGQRTRGFDWQTAAVVVTDVLAALSALHGRGVPHRSVHPSQVLVGTNGVCVLVDVGLARRTGGDDGTSNTVGAEAGAGVERRETAIAADLSAVAVLFAACVGQIDSGTGANAGSPAADGVPDLLRAVLERANDPDARDGRTAADLLTAFGKVTARAFDAGWVERGRERLAALVADNRQAPAGLTEMLRAGWSRRRAPGRKAGRAEEPAEHPSSSAPQNGLRTAVVAALPVGLQARLRRPGVLWRAGILLLMVAGVIAATVSGLSTKGVKHPSASAAGGASAHPSAIGTAAAAPVPDPSLSPSSSPSHAAGSVPSTGPSIGASAGTGPTTAPGAWQTVGYTNRGTLTRDPAVSRSGDGSLRLAAPAGGHVFAGLATLMAAQPGTRTYAAWVRTEGPAQQKVCIDILFYDSTGRQIGSDHAAFTNGGSHDWQAVSVTLARPYGATRTDFQLRLGDQGLSQGGSAWFDDVTVAGP</sequence>
<accession>A0ABV6XNK0</accession>
<dbReference type="RefSeq" id="WP_380565450.1">
    <property type="nucleotide sequence ID" value="NZ_JBEUKS010000005.1"/>
</dbReference>
<dbReference type="SUPFAM" id="SSF56112">
    <property type="entry name" value="Protein kinase-like (PK-like)"/>
    <property type="match status" value="1"/>
</dbReference>
<evidence type="ECO:0000256" key="2">
    <source>
        <dbReference type="SAM" id="Phobius"/>
    </source>
</evidence>
<dbReference type="Proteomes" id="UP001592581">
    <property type="component" value="Unassembled WGS sequence"/>
</dbReference>
<evidence type="ECO:0000256" key="1">
    <source>
        <dbReference type="SAM" id="MobiDB-lite"/>
    </source>
</evidence>
<feature type="region of interest" description="Disordered" evidence="1">
    <location>
        <begin position="293"/>
        <end position="327"/>
    </location>
</feature>
<dbReference type="InterPro" id="IPR011009">
    <property type="entry name" value="Kinase-like_dom_sf"/>
</dbReference>
<feature type="region of interest" description="Disordered" evidence="1">
    <location>
        <begin position="395"/>
        <end position="464"/>
    </location>
</feature>
<keyword evidence="4" id="KW-0808">Transferase</keyword>
<feature type="compositionally biased region" description="Basic and acidic residues" evidence="1">
    <location>
        <begin position="14"/>
        <end position="25"/>
    </location>
</feature>
<keyword evidence="5" id="KW-1185">Reference proteome</keyword>
<dbReference type="InterPro" id="IPR001245">
    <property type="entry name" value="Ser-Thr/Tyr_kinase_cat_dom"/>
</dbReference>
<comment type="caution">
    <text evidence="4">The sequence shown here is derived from an EMBL/GenBank/DDBJ whole genome shotgun (WGS) entry which is preliminary data.</text>
</comment>
<keyword evidence="2" id="KW-0472">Membrane</keyword>
<dbReference type="GO" id="GO:0016301">
    <property type="term" value="F:kinase activity"/>
    <property type="evidence" value="ECO:0007669"/>
    <property type="project" value="UniProtKB-KW"/>
</dbReference>
<dbReference type="InterPro" id="IPR000719">
    <property type="entry name" value="Prot_kinase_dom"/>
</dbReference>
<name>A0ABV6XNK0_9ACTN</name>
<feature type="compositionally biased region" description="Polar residues" evidence="1">
    <location>
        <begin position="318"/>
        <end position="327"/>
    </location>
</feature>
<feature type="compositionally biased region" description="Basic residues" evidence="1">
    <location>
        <begin position="298"/>
        <end position="308"/>
    </location>
</feature>
<evidence type="ECO:0000259" key="3">
    <source>
        <dbReference type="PROSITE" id="PS50011"/>
    </source>
</evidence>
<evidence type="ECO:0000313" key="5">
    <source>
        <dbReference type="Proteomes" id="UP001592581"/>
    </source>
</evidence>
<feature type="transmembrane region" description="Helical" evidence="2">
    <location>
        <begin position="348"/>
        <end position="370"/>
    </location>
</feature>
<keyword evidence="2" id="KW-1133">Transmembrane helix</keyword>
<feature type="domain" description="Protein kinase" evidence="3">
    <location>
        <begin position="1"/>
        <end position="299"/>
    </location>
</feature>
<dbReference type="Gene3D" id="1.10.510.10">
    <property type="entry name" value="Transferase(Phosphotransferase) domain 1"/>
    <property type="match status" value="1"/>
</dbReference>
<dbReference type="EMBL" id="JBEUKS010000005">
    <property type="protein sequence ID" value="MFC1439834.1"/>
    <property type="molecule type" value="Genomic_DNA"/>
</dbReference>
<reference evidence="4 5" key="1">
    <citation type="submission" date="2024-06" db="EMBL/GenBank/DDBJ databases">
        <authorList>
            <person name="Lee S.D."/>
        </authorList>
    </citation>
    <scope>NUCLEOTIDE SEQUENCE [LARGE SCALE GENOMIC DNA]</scope>
    <source>
        <strain evidence="4 5">N1-10</strain>
    </source>
</reference>
<keyword evidence="2" id="KW-0812">Transmembrane</keyword>
<protein>
    <submittedName>
        <fullName evidence="4">Protein kinase</fullName>
    </submittedName>
</protein>
<organism evidence="4 5">
    <name type="scientific">Streptacidiphilus jeojiensis</name>
    <dbReference type="NCBI Taxonomy" id="3229225"/>
    <lineage>
        <taxon>Bacteria</taxon>
        <taxon>Bacillati</taxon>
        <taxon>Actinomycetota</taxon>
        <taxon>Actinomycetes</taxon>
        <taxon>Kitasatosporales</taxon>
        <taxon>Streptomycetaceae</taxon>
        <taxon>Streptacidiphilus</taxon>
    </lineage>
</organism>
<proteinExistence type="predicted"/>
<dbReference type="Gene3D" id="2.60.120.260">
    <property type="entry name" value="Galactose-binding domain-like"/>
    <property type="match status" value="1"/>
</dbReference>